<dbReference type="PANTHER" id="PTHR22744">
    <property type="entry name" value="HELIX LOOP HELIX PROTEIN 21-RELATED"/>
    <property type="match status" value="1"/>
</dbReference>
<dbReference type="AlphaFoldDB" id="A0A8S1F1K7"/>
<dbReference type="Proteomes" id="UP000494206">
    <property type="component" value="Unassembled WGS sequence"/>
</dbReference>
<dbReference type="CDD" id="cd18186">
    <property type="entry name" value="BTB_POZ_ZBTB_KLHL-like"/>
    <property type="match status" value="1"/>
</dbReference>
<dbReference type="OrthoDB" id="2311693at2759"/>
<comment type="caution">
    <text evidence="2">The sequence shown here is derived from an EMBL/GenBank/DDBJ whole genome shotgun (WGS) entry which is preliminary data.</text>
</comment>
<name>A0A8S1F1K7_9PELO</name>
<dbReference type="SUPFAM" id="SSF54695">
    <property type="entry name" value="POZ domain"/>
    <property type="match status" value="1"/>
</dbReference>
<dbReference type="EMBL" id="CADEPM010000006">
    <property type="protein sequence ID" value="CAB3407494.1"/>
    <property type="molecule type" value="Genomic_DNA"/>
</dbReference>
<keyword evidence="3" id="KW-1185">Reference proteome</keyword>
<reference evidence="2 3" key="1">
    <citation type="submission" date="2020-04" db="EMBL/GenBank/DDBJ databases">
        <authorList>
            <person name="Laetsch R D."/>
            <person name="Stevens L."/>
            <person name="Kumar S."/>
            <person name="Blaxter L. M."/>
        </authorList>
    </citation>
    <scope>NUCLEOTIDE SEQUENCE [LARGE SCALE GENOMIC DNA]</scope>
</reference>
<sequence length="317" mass="36663">MSKFCSDYLSEFATQARIPFHLNGMPNYEHQIPLVTRINNLSWRIILKFDKKLPAKLDFDISISCGADGSTSWELRANVMIRMLVGRQEPLEFQYRFGVLKFDQHCRQCRFNDFRINDRRDESMANGEICVQVVSTKGINVPPIIDPFKRSPELGDVVLKIADNSVLANRKFLSIHSPIFRQMFAASDSRTIYELDDVNFHDFVTVLNLIHVIGGYITDHNVEGLLILARRFEFGFIRRKCEEYLLATIENDAISRIVWADRFGFGRLLAESIDKMKEKAGAAFKETMEFQTLSSHCRLLFLDELVNKMLYKLSLND</sequence>
<accession>A0A8S1F1K7</accession>
<evidence type="ECO:0000313" key="3">
    <source>
        <dbReference type="Proteomes" id="UP000494206"/>
    </source>
</evidence>
<dbReference type="InterPro" id="IPR000210">
    <property type="entry name" value="BTB/POZ_dom"/>
</dbReference>
<protein>
    <recommendedName>
        <fullName evidence="1">BTB domain-containing protein</fullName>
    </recommendedName>
</protein>
<dbReference type="InterPro" id="IPR011333">
    <property type="entry name" value="SKP1/BTB/POZ_sf"/>
</dbReference>
<gene>
    <name evidence="2" type="ORF">CBOVIS_LOCUS9416</name>
</gene>
<evidence type="ECO:0000313" key="2">
    <source>
        <dbReference type="EMBL" id="CAB3407494.1"/>
    </source>
</evidence>
<organism evidence="2 3">
    <name type="scientific">Caenorhabditis bovis</name>
    <dbReference type="NCBI Taxonomy" id="2654633"/>
    <lineage>
        <taxon>Eukaryota</taxon>
        <taxon>Metazoa</taxon>
        <taxon>Ecdysozoa</taxon>
        <taxon>Nematoda</taxon>
        <taxon>Chromadorea</taxon>
        <taxon>Rhabditida</taxon>
        <taxon>Rhabditina</taxon>
        <taxon>Rhabditomorpha</taxon>
        <taxon>Rhabditoidea</taxon>
        <taxon>Rhabditidae</taxon>
        <taxon>Peloderinae</taxon>
        <taxon>Caenorhabditis</taxon>
    </lineage>
</organism>
<dbReference type="SMART" id="SM00225">
    <property type="entry name" value="BTB"/>
    <property type="match status" value="1"/>
</dbReference>
<dbReference type="Gene3D" id="3.30.710.10">
    <property type="entry name" value="Potassium Channel Kv1.1, Chain A"/>
    <property type="match status" value="1"/>
</dbReference>
<proteinExistence type="predicted"/>
<dbReference type="PANTHER" id="PTHR22744:SF14">
    <property type="entry name" value="BTB DOMAIN-CONTAINING PROTEIN-RELATED"/>
    <property type="match status" value="1"/>
</dbReference>
<dbReference type="PROSITE" id="PS50097">
    <property type="entry name" value="BTB"/>
    <property type="match status" value="1"/>
</dbReference>
<dbReference type="Pfam" id="PF00651">
    <property type="entry name" value="BTB"/>
    <property type="match status" value="1"/>
</dbReference>
<feature type="domain" description="BTB" evidence="1">
    <location>
        <begin position="155"/>
        <end position="211"/>
    </location>
</feature>
<evidence type="ECO:0000259" key="1">
    <source>
        <dbReference type="PROSITE" id="PS50097"/>
    </source>
</evidence>